<reference evidence="2" key="2">
    <citation type="submission" date="2020-09" db="EMBL/GenBank/DDBJ databases">
        <authorList>
            <person name="Sun Q."/>
            <person name="Ohkuma M."/>
        </authorList>
    </citation>
    <scope>NUCLEOTIDE SEQUENCE</scope>
    <source>
        <strain evidence="2">JCM 4646</strain>
    </source>
</reference>
<comment type="caution">
    <text evidence="2">The sequence shown here is derived from an EMBL/GenBank/DDBJ whole genome shotgun (WGS) entry which is preliminary data.</text>
</comment>
<dbReference type="Proteomes" id="UP000617734">
    <property type="component" value="Unassembled WGS sequence"/>
</dbReference>
<evidence type="ECO:0000313" key="3">
    <source>
        <dbReference type="Proteomes" id="UP000617734"/>
    </source>
</evidence>
<accession>A0A919FG38</accession>
<evidence type="ECO:0000313" key="2">
    <source>
        <dbReference type="EMBL" id="GHH64608.1"/>
    </source>
</evidence>
<keyword evidence="3" id="KW-1185">Reference proteome</keyword>
<reference evidence="2" key="1">
    <citation type="journal article" date="2014" name="Int. J. Syst. Evol. Microbiol.">
        <title>Complete genome sequence of Corynebacterium casei LMG S-19264T (=DSM 44701T), isolated from a smear-ripened cheese.</title>
        <authorList>
            <consortium name="US DOE Joint Genome Institute (JGI-PGF)"/>
            <person name="Walter F."/>
            <person name="Albersmeier A."/>
            <person name="Kalinowski J."/>
            <person name="Ruckert C."/>
        </authorList>
    </citation>
    <scope>NUCLEOTIDE SEQUENCE</scope>
    <source>
        <strain evidence="2">JCM 4646</strain>
    </source>
</reference>
<keyword evidence="1" id="KW-1133">Transmembrane helix</keyword>
<proteinExistence type="predicted"/>
<organism evidence="2 3">
    <name type="scientific">Kitasatospora indigofera</name>
    <dbReference type="NCBI Taxonomy" id="67307"/>
    <lineage>
        <taxon>Bacteria</taxon>
        <taxon>Bacillati</taxon>
        <taxon>Actinomycetota</taxon>
        <taxon>Actinomycetes</taxon>
        <taxon>Kitasatosporales</taxon>
        <taxon>Streptomycetaceae</taxon>
        <taxon>Kitasatospora</taxon>
    </lineage>
</organism>
<evidence type="ECO:0000256" key="1">
    <source>
        <dbReference type="SAM" id="Phobius"/>
    </source>
</evidence>
<protein>
    <submittedName>
        <fullName evidence="2">Uncharacterized protein</fullName>
    </submittedName>
</protein>
<dbReference type="RefSeq" id="WP_190210068.1">
    <property type="nucleotide sequence ID" value="NZ_BNBO01000005.1"/>
</dbReference>
<keyword evidence="1" id="KW-0472">Membrane</keyword>
<dbReference type="EMBL" id="BNBO01000005">
    <property type="protein sequence ID" value="GHH64608.1"/>
    <property type="molecule type" value="Genomic_DNA"/>
</dbReference>
<dbReference type="GeneID" id="95352094"/>
<keyword evidence="1" id="KW-0812">Transmembrane</keyword>
<sequence length="221" mass="21899">MNRSEGLASALRQAADAMPVGAAPVDAVLRTGRAIRRRRRTVRSVVSVAVLVPLCGAAGLLLGPAARDTGRAVPVLSAPARPAATAPGPAVVVRGVGQPYGFGGGRELTLTAQGAEISAPAAGDGTPWTARVDQVPPGEITAAVLGDGPSALVVGLYRGAGPAARVTVDLGGRSTEAQVVTLAGAPGWCAFVADVGENGRVPRVAVLAADGTVLARLAKQG</sequence>
<dbReference type="AlphaFoldDB" id="A0A919FG38"/>
<gene>
    <name evidence="2" type="ORF">GCM10018781_15990</name>
</gene>
<name>A0A919FG38_9ACTN</name>
<feature type="transmembrane region" description="Helical" evidence="1">
    <location>
        <begin position="45"/>
        <end position="66"/>
    </location>
</feature>